<dbReference type="EMBL" id="JACCJC010000085">
    <property type="protein sequence ID" value="KAF6227538.1"/>
    <property type="molecule type" value="Genomic_DNA"/>
</dbReference>
<gene>
    <name evidence="1" type="ORF">HO173_012177</name>
</gene>
<proteinExistence type="predicted"/>
<reference evidence="1 2" key="1">
    <citation type="journal article" date="2020" name="Genomics">
        <title>Complete, high-quality genomes from long-read metagenomic sequencing of two wolf lichen thalli reveals enigmatic genome architecture.</title>
        <authorList>
            <person name="McKenzie S.K."/>
            <person name="Walston R.F."/>
            <person name="Allen J.L."/>
        </authorList>
    </citation>
    <scope>NUCLEOTIDE SEQUENCE [LARGE SCALE GENOMIC DNA]</scope>
    <source>
        <strain evidence="1">WasteWater2</strain>
    </source>
</reference>
<dbReference type="Proteomes" id="UP000578531">
    <property type="component" value="Unassembled WGS sequence"/>
</dbReference>
<name>A0A8H6FH00_9LECA</name>
<comment type="caution">
    <text evidence="1">The sequence shown here is derived from an EMBL/GenBank/DDBJ whole genome shotgun (WGS) entry which is preliminary data.</text>
</comment>
<keyword evidence="2" id="KW-1185">Reference proteome</keyword>
<organism evidence="1 2">
    <name type="scientific">Letharia columbiana</name>
    <dbReference type="NCBI Taxonomy" id="112416"/>
    <lineage>
        <taxon>Eukaryota</taxon>
        <taxon>Fungi</taxon>
        <taxon>Dikarya</taxon>
        <taxon>Ascomycota</taxon>
        <taxon>Pezizomycotina</taxon>
        <taxon>Lecanoromycetes</taxon>
        <taxon>OSLEUM clade</taxon>
        <taxon>Lecanoromycetidae</taxon>
        <taxon>Lecanorales</taxon>
        <taxon>Lecanorineae</taxon>
        <taxon>Parmeliaceae</taxon>
        <taxon>Letharia</taxon>
    </lineage>
</organism>
<sequence>MRQTPASIKPFSNGSRPIKHHVKIQLQKSVKLEWHPRKHKMNLAQMTTSFGTFWRPLKTSASSKSQRPQWLRRLHHVANLAGVLSNYAAQATDVAALRTHSKVLEAAITPGPASHPTLYLMAAGSTRFQSMAQISFT</sequence>
<evidence type="ECO:0000313" key="2">
    <source>
        <dbReference type="Proteomes" id="UP000578531"/>
    </source>
</evidence>
<accession>A0A8H6FH00</accession>
<dbReference type="AlphaFoldDB" id="A0A8H6FH00"/>
<protein>
    <submittedName>
        <fullName evidence="1">Uncharacterized protein</fullName>
    </submittedName>
</protein>
<dbReference type="GeneID" id="59293813"/>
<dbReference type="RefSeq" id="XP_037159029.1">
    <property type="nucleotide sequence ID" value="XM_037314049.1"/>
</dbReference>
<evidence type="ECO:0000313" key="1">
    <source>
        <dbReference type="EMBL" id="KAF6227538.1"/>
    </source>
</evidence>